<feature type="transmembrane region" description="Helical" evidence="1">
    <location>
        <begin position="155"/>
        <end position="178"/>
    </location>
</feature>
<keyword evidence="1" id="KW-0472">Membrane</keyword>
<feature type="transmembrane region" description="Helical" evidence="1">
    <location>
        <begin position="98"/>
        <end position="119"/>
    </location>
</feature>
<dbReference type="HOGENOM" id="CLU_1348205_0_0_12"/>
<keyword evidence="1" id="KW-0812">Transmembrane</keyword>
<dbReference type="PRINTS" id="PR00173">
    <property type="entry name" value="EDTRNSPORT"/>
</dbReference>
<accession>G8QU30</accession>
<dbReference type="RefSeq" id="WP_014271117.1">
    <property type="nucleotide sequence ID" value="NC_016633.1"/>
</dbReference>
<organism evidence="2 3">
    <name type="scientific">Sphaerochaeta pleomorpha (strain ATCC BAA-1885 / DSM 22778 / Grapes)</name>
    <dbReference type="NCBI Taxonomy" id="158190"/>
    <lineage>
        <taxon>Bacteria</taxon>
        <taxon>Pseudomonadati</taxon>
        <taxon>Spirochaetota</taxon>
        <taxon>Spirochaetia</taxon>
        <taxon>Spirochaetales</taxon>
        <taxon>Sphaerochaetaceae</taxon>
        <taxon>Sphaerochaeta</taxon>
    </lineage>
</organism>
<feature type="transmembrane region" description="Helical" evidence="1">
    <location>
        <begin position="12"/>
        <end position="29"/>
    </location>
</feature>
<feature type="transmembrane region" description="Helical" evidence="1">
    <location>
        <begin position="35"/>
        <end position="56"/>
    </location>
</feature>
<proteinExistence type="predicted"/>
<sequence length="207" mass="22772">MEKSFLKRHLNIALFTGVVIAALGLYMLFQSESFVEVLVTILGISMVLSGIYAVFSMRSYAWGKKSKILYLLKSLGSILIGALAVILPFTVANISWNVLIYLLAAQLAISAVVSLFNAVILRKGEKSVSPIFAEALFSLVFAILLFAFPRQIGSMILKIIGFVIFASGLGIVVWSSWIKRISRQFKDSSAIESTAELIEEKDSNPRD</sequence>
<dbReference type="Proteomes" id="UP000005632">
    <property type="component" value="Chromosome"/>
</dbReference>
<dbReference type="Pfam" id="PF03729">
    <property type="entry name" value="DUF308"/>
    <property type="match status" value="1"/>
</dbReference>
<dbReference type="InterPro" id="IPR005325">
    <property type="entry name" value="DUF308_memb"/>
</dbReference>
<protein>
    <recommendedName>
        <fullName evidence="4">DUF308 domain-containing protein</fullName>
    </recommendedName>
</protein>
<reference evidence="2 3" key="1">
    <citation type="submission" date="2011-11" db="EMBL/GenBank/DDBJ databases">
        <title>Complete sequence of Spirochaeta sp. grapes.</title>
        <authorList>
            <consortium name="US DOE Joint Genome Institute"/>
            <person name="Lucas S."/>
            <person name="Han J."/>
            <person name="Lapidus A."/>
            <person name="Cheng J.-F."/>
            <person name="Goodwin L."/>
            <person name="Pitluck S."/>
            <person name="Peters L."/>
            <person name="Ovchinnikova G."/>
            <person name="Munk A.C."/>
            <person name="Detter J.C."/>
            <person name="Han C."/>
            <person name="Tapia R."/>
            <person name="Land M."/>
            <person name="Hauser L."/>
            <person name="Kyrpides N."/>
            <person name="Ivanova N."/>
            <person name="Pagani I."/>
            <person name="Ritalahtilisa K."/>
            <person name="Loeffler F."/>
            <person name="Woyke T."/>
        </authorList>
    </citation>
    <scope>NUCLEOTIDE SEQUENCE [LARGE SCALE GENOMIC DNA]</scope>
    <source>
        <strain evidence="3">ATCC BAA-1885 / DSM 22778 / Grapes</strain>
    </source>
</reference>
<name>G8QU30_SPHPG</name>
<keyword evidence="1" id="KW-1133">Transmembrane helix</keyword>
<feature type="transmembrane region" description="Helical" evidence="1">
    <location>
        <begin position="68"/>
        <end position="92"/>
    </location>
</feature>
<feature type="transmembrane region" description="Helical" evidence="1">
    <location>
        <begin position="131"/>
        <end position="149"/>
    </location>
</feature>
<dbReference type="KEGG" id="sgp:SpiGrapes_2516"/>
<evidence type="ECO:0000256" key="1">
    <source>
        <dbReference type="SAM" id="Phobius"/>
    </source>
</evidence>
<evidence type="ECO:0000313" key="3">
    <source>
        <dbReference type="Proteomes" id="UP000005632"/>
    </source>
</evidence>
<dbReference type="EMBL" id="CP003155">
    <property type="protein sequence ID" value="AEV30277.1"/>
    <property type="molecule type" value="Genomic_DNA"/>
</dbReference>
<gene>
    <name evidence="2" type="ordered locus">SpiGrapes_2516</name>
</gene>
<evidence type="ECO:0000313" key="2">
    <source>
        <dbReference type="EMBL" id="AEV30277.1"/>
    </source>
</evidence>
<dbReference type="AlphaFoldDB" id="G8QU30"/>
<evidence type="ECO:0008006" key="4">
    <source>
        <dbReference type="Google" id="ProtNLM"/>
    </source>
</evidence>
<keyword evidence="3" id="KW-1185">Reference proteome</keyword>
<dbReference type="STRING" id="158190.SpiGrapes_2516"/>
<dbReference type="eggNOG" id="ENOG502ZQT0">
    <property type="taxonomic scope" value="Bacteria"/>
</dbReference>